<evidence type="ECO:0000256" key="2">
    <source>
        <dbReference type="SAM" id="Phobius"/>
    </source>
</evidence>
<organism evidence="3 4">
    <name type="scientific">Symbiodinium pilosum</name>
    <name type="common">Dinoflagellate</name>
    <dbReference type="NCBI Taxonomy" id="2952"/>
    <lineage>
        <taxon>Eukaryota</taxon>
        <taxon>Sar</taxon>
        <taxon>Alveolata</taxon>
        <taxon>Dinophyceae</taxon>
        <taxon>Suessiales</taxon>
        <taxon>Symbiodiniaceae</taxon>
        <taxon>Symbiodinium</taxon>
    </lineage>
</organism>
<dbReference type="Proteomes" id="UP000649617">
    <property type="component" value="Unassembled WGS sequence"/>
</dbReference>
<dbReference type="EMBL" id="CAJNIZ010042983">
    <property type="protein sequence ID" value="CAE7645636.1"/>
    <property type="molecule type" value="Genomic_DNA"/>
</dbReference>
<feature type="compositionally biased region" description="Polar residues" evidence="1">
    <location>
        <begin position="544"/>
        <end position="556"/>
    </location>
</feature>
<proteinExistence type="predicted"/>
<evidence type="ECO:0000313" key="3">
    <source>
        <dbReference type="EMBL" id="CAE7645636.1"/>
    </source>
</evidence>
<evidence type="ECO:0000313" key="4">
    <source>
        <dbReference type="Proteomes" id="UP000649617"/>
    </source>
</evidence>
<keyword evidence="2" id="KW-0472">Membrane</keyword>
<protein>
    <submittedName>
        <fullName evidence="3">Uncharacterized protein</fullName>
    </submittedName>
</protein>
<feature type="compositionally biased region" description="Low complexity" evidence="1">
    <location>
        <begin position="526"/>
        <end position="541"/>
    </location>
</feature>
<name>A0A812VLC7_SYMPI</name>
<gene>
    <name evidence="3" type="ORF">SPIL2461_LOCUS17157</name>
</gene>
<keyword evidence="4" id="KW-1185">Reference proteome</keyword>
<sequence>MCLRRLYLCYLKKDVYSAAQAAKWQEILQDIIMKQQQETPRRMEEFLWKRTNHRFVANMVMTMWWWQQQAAVVPVVAVTAVVVVMAVVVVVVVVVVAAMVRLGSGRALGSAGEWQWVVGVGVSQPPPHSKERLGQEHAKWKQQSCEIRDLLGVSRDFAPWTSRNTFLGEGINMTDRIRDLLDVTAAKILLKKHGNPKHELSRVFLDVSQSHISGERSQSAEGEGTGNRATSSQTVYQVYHFWSQSPCHEDRDFHAKLMACLRCHLAVVTGCGVEWPEGVERCKDDPAFNERVEEALQNLVHVEDGEPEKKRVYNPPSAVDTRLCCGEMTYVDVLFLSPQEVVRHTGGTAESLGLSICERTAEDGQSRIKGCYIRADDAPKDMNVMTWLSFRRVRLFCESSTLHAKKALQPQNQIQADQGSAMLTLMEKRRVAQDEGRPEVGKLHELKSLAELCAKQALKDDKKRQKEELISQALVAEGLNEPDPQPAEPVDQEKLSRLQAFQVDSAEAGPAPISEPVRKRKKQPPSNAGVSDAGVSGAGRSKAASKQGSAKVSQPGKSDGPSAGPAQEPDTILEALAHDRPMQKAKRLLTSIKDDGVAKILRKRCALIDTIQELVQTKDLRTIEPEELQKRYHFLKLDPEGSTIEPTDSLKLKVLVTAVSAHAKKMVESEAEKDVQDFLRMIVPFSENCKGFDYFAPTMMDTVLEALARIDQDSGGWNMLAKEELQDLPEPTPINWEAMGESLLACVGSGSVVGLLATVAELGQKDLPVSKEAAAKKAEAFLLRLAQDILSAFELQKVPEGLPAAALPLEEAMQKVKCFCRSIVALLSPIPRHMESSVETVETALKDSSFSFMFLEFKEHLTSSPYWVELLARARKSAVADVEFAMDISKATKIMQDAANIVQRVEAVKAAMQTRCRIQRYLRPGALAVMEAEALVQLQSIAHEVLQSDASGQQGAILAIDCEWLVGALTSMPAPASCQAELADLVIRVKQWKSANLSSLTFHELQEIVTKFARTADTTPDWSQFVLPDALRVVEALKDTGAIESSQGNVEALLAIVLDYLGSVVSKLTPREAVGAQLSLKKDVLMAKKMLNIVNHSQREWVSLQLTLIEEMCVYQISVKRLLDLGSDTAQLEGDATSMLFDTFSRACTGIANMVKKAETVEMPSSMAEPVDAERPVLFGVSFTQEFKRIASQSFPIVGLRCAAMKEKVDGLVNVMKEKAQGLTMETPDTSWKSGLKEDAELKDVQVAARDKLGKFDGNGLRTCRDALMKELDAAQNFLGKHQVILPMAPNEVVDGLKASINGSLTSSQYCNAILIEGMIFNGLEQKVKINRDKLLRAQYDKLMGKDAPPESLIHPVLLKACKEIA</sequence>
<feature type="transmembrane region" description="Helical" evidence="2">
    <location>
        <begin position="71"/>
        <end position="100"/>
    </location>
</feature>
<accession>A0A812VLC7</accession>
<keyword evidence="2" id="KW-0812">Transmembrane</keyword>
<comment type="caution">
    <text evidence="3">The sequence shown here is derived from an EMBL/GenBank/DDBJ whole genome shotgun (WGS) entry which is preliminary data.</text>
</comment>
<feature type="region of interest" description="Disordered" evidence="1">
    <location>
        <begin position="506"/>
        <end position="568"/>
    </location>
</feature>
<keyword evidence="2" id="KW-1133">Transmembrane helix</keyword>
<evidence type="ECO:0000256" key="1">
    <source>
        <dbReference type="SAM" id="MobiDB-lite"/>
    </source>
</evidence>
<reference evidence="3" key="1">
    <citation type="submission" date="2021-02" db="EMBL/GenBank/DDBJ databases">
        <authorList>
            <person name="Dougan E. K."/>
            <person name="Rhodes N."/>
            <person name="Thang M."/>
            <person name="Chan C."/>
        </authorList>
    </citation>
    <scope>NUCLEOTIDE SEQUENCE</scope>
</reference>
<dbReference type="OrthoDB" id="422185at2759"/>